<sequence>MFVLSQSILIVLIAAAIGAFLMRVFMMGRAGGADQDDALVALRQERDELKRQLANGASQALNDAILTRKNAALEAELAELRMRADELAAANAKLRDVEPVDEDIAALKWRNKYLEARVLFFEGRDGDATVDVPPMPETMTTTRLTRSVDDHAEELLARLDDEDQAGATAAPAQREVAAEHQVKPARKVRLSNAHFVPSSLADLSPEALERLVAEAGPGKPPARSRRRANPDDLLAIDGVGPKNQAWLNEQGIYYYYQIATMTAPEIAWLANNLPAFGSRVYRENWVAQCTALARQAA</sequence>
<gene>
    <name evidence="2" type="primary">rplU_2</name>
    <name evidence="2" type="ORF">PbB2_00467</name>
</gene>
<keyword evidence="2" id="KW-0687">Ribonucleoprotein</keyword>
<evidence type="ECO:0000313" key="2">
    <source>
        <dbReference type="EMBL" id="GBF56810.1"/>
    </source>
</evidence>
<organism evidence="2 3">
    <name type="scientific">Candidatus Phycosocius bacilliformis</name>
    <dbReference type="NCBI Taxonomy" id="1445552"/>
    <lineage>
        <taxon>Bacteria</taxon>
        <taxon>Pseudomonadati</taxon>
        <taxon>Pseudomonadota</taxon>
        <taxon>Alphaproteobacteria</taxon>
        <taxon>Caulobacterales</taxon>
        <taxon>Caulobacterales incertae sedis</taxon>
        <taxon>Candidatus Phycosocius</taxon>
    </lineage>
</organism>
<evidence type="ECO:0000256" key="1">
    <source>
        <dbReference type="SAM" id="Coils"/>
    </source>
</evidence>
<reference evidence="2 3" key="1">
    <citation type="journal article" date="2018" name="Genome Announc.">
        <title>Draft Genome Sequence of "Candidatus Phycosocius bacilliformis," an Alphaproteobacterial Ectosymbiont of the Hydrocarbon-Producing Green Alga Botryococcus braunii.</title>
        <authorList>
            <person name="Tanabe Y."/>
            <person name="Yamaguchi H."/>
            <person name="Watanabe M.M."/>
        </authorList>
    </citation>
    <scope>NUCLEOTIDE SEQUENCE [LARGE SCALE GENOMIC DNA]</scope>
    <source>
        <strain evidence="2 3">BOTRYCO-2</strain>
    </source>
</reference>
<proteinExistence type="predicted"/>
<dbReference type="OrthoDB" id="9807941at2"/>
<comment type="caution">
    <text evidence="2">The sequence shown here is derived from an EMBL/GenBank/DDBJ whole genome shotgun (WGS) entry which is preliminary data.</text>
</comment>
<evidence type="ECO:0000313" key="3">
    <source>
        <dbReference type="Proteomes" id="UP000245086"/>
    </source>
</evidence>
<dbReference type="AlphaFoldDB" id="A0A2P2E6X7"/>
<dbReference type="GO" id="GO:0005840">
    <property type="term" value="C:ribosome"/>
    <property type="evidence" value="ECO:0007669"/>
    <property type="project" value="UniProtKB-KW"/>
</dbReference>
<keyword evidence="1" id="KW-0175">Coiled coil</keyword>
<feature type="coiled-coil region" evidence="1">
    <location>
        <begin position="32"/>
        <end position="97"/>
    </location>
</feature>
<name>A0A2P2E6X7_9PROT</name>
<dbReference type="EMBL" id="BFBR01000001">
    <property type="protein sequence ID" value="GBF56810.1"/>
    <property type="molecule type" value="Genomic_DNA"/>
</dbReference>
<keyword evidence="2" id="KW-0689">Ribosomal protein</keyword>
<protein>
    <submittedName>
        <fullName evidence="2">50S ribosomal protein L21</fullName>
    </submittedName>
</protein>
<dbReference type="RefSeq" id="WP_108983659.1">
    <property type="nucleotide sequence ID" value="NZ_BFBR01000001.1"/>
</dbReference>
<accession>A0A2P2E6X7</accession>
<keyword evidence="3" id="KW-1185">Reference proteome</keyword>
<dbReference type="Proteomes" id="UP000245086">
    <property type="component" value="Unassembled WGS sequence"/>
</dbReference>